<dbReference type="PANTHER" id="PTHR12482">
    <property type="entry name" value="LIPASE ROG1-RELATED-RELATED"/>
    <property type="match status" value="1"/>
</dbReference>
<proteinExistence type="predicted"/>
<keyword evidence="4" id="KW-1185">Reference proteome</keyword>
<dbReference type="Pfam" id="PF05057">
    <property type="entry name" value="DUF676"/>
    <property type="match status" value="1"/>
</dbReference>
<dbReference type="InterPro" id="IPR029058">
    <property type="entry name" value="AB_hydrolase_fold"/>
</dbReference>
<protein>
    <submittedName>
        <fullName evidence="3">Putative serine esterase</fullName>
    </submittedName>
</protein>
<dbReference type="RefSeq" id="WP_092542568.1">
    <property type="nucleotide sequence ID" value="NZ_BOMJ01000021.1"/>
</dbReference>
<feature type="domain" description="DUF676" evidence="2">
    <location>
        <begin position="52"/>
        <end position="196"/>
    </location>
</feature>
<gene>
    <name evidence="3" type="ORF">SAMN04489716_1346</name>
</gene>
<dbReference type="STRING" id="113562.SAMN04489716_1346"/>
<keyword evidence="1" id="KW-0732">Signal</keyword>
<reference evidence="3 4" key="1">
    <citation type="submission" date="2016-10" db="EMBL/GenBank/DDBJ databases">
        <authorList>
            <person name="de Groot N.N."/>
        </authorList>
    </citation>
    <scope>NUCLEOTIDE SEQUENCE [LARGE SCALE GENOMIC DNA]</scope>
    <source>
        <strain evidence="3 4">DSM 43941</strain>
    </source>
</reference>
<evidence type="ECO:0000256" key="1">
    <source>
        <dbReference type="SAM" id="SignalP"/>
    </source>
</evidence>
<dbReference type="Proteomes" id="UP000198688">
    <property type="component" value="Chromosome I"/>
</dbReference>
<evidence type="ECO:0000313" key="4">
    <source>
        <dbReference type="Proteomes" id="UP000198688"/>
    </source>
</evidence>
<dbReference type="InterPro" id="IPR044294">
    <property type="entry name" value="Lipase-like"/>
</dbReference>
<dbReference type="AlphaFoldDB" id="A0A1H1U839"/>
<name>A0A1H1U839_9ACTN</name>
<dbReference type="SUPFAM" id="SSF53474">
    <property type="entry name" value="alpha/beta-Hydrolases"/>
    <property type="match status" value="1"/>
</dbReference>
<evidence type="ECO:0000259" key="2">
    <source>
        <dbReference type="Pfam" id="PF05057"/>
    </source>
</evidence>
<organism evidence="3 4">
    <name type="scientific">Actinoplanes derwentensis</name>
    <dbReference type="NCBI Taxonomy" id="113562"/>
    <lineage>
        <taxon>Bacteria</taxon>
        <taxon>Bacillati</taxon>
        <taxon>Actinomycetota</taxon>
        <taxon>Actinomycetes</taxon>
        <taxon>Micromonosporales</taxon>
        <taxon>Micromonosporaceae</taxon>
        <taxon>Actinoplanes</taxon>
    </lineage>
</organism>
<feature type="signal peptide" evidence="1">
    <location>
        <begin position="1"/>
        <end position="24"/>
    </location>
</feature>
<sequence length="309" mass="33124">MRIPLATLAVAAVTASGLVLPALAQPAPASAAVGVQAAAVPKRTDGLKGKTVYFIHGFQISTGNPEANCKQWDKMKKAYTGLGAKVVTVAYYKKDKNCSTRVSSWENGASIKTMAKSLAKNIYDKYTSKGKSVDVVGHSMGGLIVRAAITGVQRKEAGFPSKLYIEDVVTMGTPHLGVNKAKASLCRLLVCREMSEGSSFLKWLGKTKNPQSAQGTDWTLIGSNKDGVVAEKSATSQTGSKAGWMSAGHKIVYQDSAGVGHSEYYSLNKGTYSLKYWNFTNPKWVPQSAGVGLNPVLAARRGNHFWRSW</sequence>
<dbReference type="OrthoDB" id="8871309at2"/>
<dbReference type="PANTHER" id="PTHR12482:SF62">
    <property type="entry name" value="LIPASE ROG1-RELATED"/>
    <property type="match status" value="1"/>
</dbReference>
<dbReference type="Gene3D" id="3.40.50.1820">
    <property type="entry name" value="alpha/beta hydrolase"/>
    <property type="match status" value="1"/>
</dbReference>
<accession>A0A1H1U839</accession>
<feature type="chain" id="PRO_5039331665" evidence="1">
    <location>
        <begin position="25"/>
        <end position="309"/>
    </location>
</feature>
<dbReference type="EMBL" id="LT629758">
    <property type="protein sequence ID" value="SDS67989.1"/>
    <property type="molecule type" value="Genomic_DNA"/>
</dbReference>
<dbReference type="InterPro" id="IPR007751">
    <property type="entry name" value="DUF676_lipase-like"/>
</dbReference>
<evidence type="ECO:0000313" key="3">
    <source>
        <dbReference type="EMBL" id="SDS67989.1"/>
    </source>
</evidence>